<reference evidence="12" key="1">
    <citation type="submission" date="2010-12" db="EMBL/GenBank/DDBJ databases">
        <title>Complete sequence of Desulfovibrio aespoeensis Aspo-2.</title>
        <authorList>
            <consortium name="US DOE Joint Genome Institute"/>
            <person name="Lucas S."/>
            <person name="Copeland A."/>
            <person name="Lapidus A."/>
            <person name="Cheng J.-F."/>
            <person name="Goodwin L."/>
            <person name="Pitluck S."/>
            <person name="Chertkov O."/>
            <person name="Misra M."/>
            <person name="Detter J.C."/>
            <person name="Han C."/>
            <person name="Tapia R."/>
            <person name="Land M."/>
            <person name="Hauser L."/>
            <person name="Kyrpides N."/>
            <person name="Ivanova N."/>
            <person name="Ovchinnikova G."/>
            <person name="Pedersen K."/>
            <person name="Jagevall S."/>
            <person name="Hazen T."/>
            <person name="Woyke T."/>
        </authorList>
    </citation>
    <scope>NUCLEOTIDE SEQUENCE [LARGE SCALE GENOMIC DNA]</scope>
    <source>
        <strain evidence="12">ATCC 700646 / DSM 10631 / Aspo-2</strain>
    </source>
</reference>
<dbReference type="GO" id="GO:0005886">
    <property type="term" value="C:plasma membrane"/>
    <property type="evidence" value="ECO:0007669"/>
    <property type="project" value="UniProtKB-SubCell"/>
</dbReference>
<dbReference type="Proteomes" id="UP000002191">
    <property type="component" value="Chromosome"/>
</dbReference>
<dbReference type="STRING" id="643562.Daes_1672"/>
<evidence type="ECO:0000313" key="11">
    <source>
        <dbReference type="EMBL" id="ADU62684.1"/>
    </source>
</evidence>
<dbReference type="eggNOG" id="COG1360">
    <property type="taxonomic scope" value="Bacteria"/>
</dbReference>
<organism evidence="11 12">
    <name type="scientific">Pseudodesulfovibrio aespoeensis (strain ATCC 700646 / DSM 10631 / Aspo-2)</name>
    <name type="common">Desulfovibrio aespoeensis</name>
    <dbReference type="NCBI Taxonomy" id="643562"/>
    <lineage>
        <taxon>Bacteria</taxon>
        <taxon>Pseudomonadati</taxon>
        <taxon>Thermodesulfobacteriota</taxon>
        <taxon>Desulfovibrionia</taxon>
        <taxon>Desulfovibrionales</taxon>
        <taxon>Desulfovibrionaceae</taxon>
    </lineage>
</organism>
<dbReference type="AlphaFoldDB" id="E6VXX7"/>
<dbReference type="InterPro" id="IPR036737">
    <property type="entry name" value="OmpA-like_sf"/>
</dbReference>
<dbReference type="PROSITE" id="PS51123">
    <property type="entry name" value="OMPA_2"/>
    <property type="match status" value="1"/>
</dbReference>
<evidence type="ECO:0000256" key="2">
    <source>
        <dbReference type="ARBA" id="ARBA00008914"/>
    </source>
</evidence>
<keyword evidence="12" id="KW-1185">Reference proteome</keyword>
<dbReference type="InterPro" id="IPR050330">
    <property type="entry name" value="Bact_OuterMem_StrucFunc"/>
</dbReference>
<dbReference type="OrthoDB" id="9783110at2"/>
<dbReference type="HOGENOM" id="CLU_016890_0_3_7"/>
<comment type="subcellular location">
    <subcellularLocation>
        <location evidence="1">Cell membrane</location>
        <topology evidence="1">Single-pass membrane protein</topology>
    </subcellularLocation>
</comment>
<evidence type="ECO:0000256" key="3">
    <source>
        <dbReference type="ARBA" id="ARBA00022475"/>
    </source>
</evidence>
<feature type="compositionally biased region" description="Basic and acidic residues" evidence="8">
    <location>
        <begin position="1"/>
        <end position="10"/>
    </location>
</feature>
<name>E6VXX7_PSEA9</name>
<dbReference type="EMBL" id="CP002431">
    <property type="protein sequence ID" value="ADU62684.1"/>
    <property type="molecule type" value="Genomic_DNA"/>
</dbReference>
<evidence type="ECO:0000256" key="9">
    <source>
        <dbReference type="SAM" id="Phobius"/>
    </source>
</evidence>
<evidence type="ECO:0000256" key="8">
    <source>
        <dbReference type="SAM" id="MobiDB-lite"/>
    </source>
</evidence>
<accession>E6VXX7</accession>
<dbReference type="RefSeq" id="WP_013514600.1">
    <property type="nucleotide sequence ID" value="NC_014844.1"/>
</dbReference>
<dbReference type="Pfam" id="PF13677">
    <property type="entry name" value="MotB_plug"/>
    <property type="match status" value="1"/>
</dbReference>
<evidence type="ECO:0000256" key="5">
    <source>
        <dbReference type="ARBA" id="ARBA00022989"/>
    </source>
</evidence>
<keyword evidence="4 9" id="KW-0812">Transmembrane</keyword>
<proteinExistence type="inferred from homology"/>
<evidence type="ECO:0000256" key="4">
    <source>
        <dbReference type="ARBA" id="ARBA00022692"/>
    </source>
</evidence>
<evidence type="ECO:0000313" key="12">
    <source>
        <dbReference type="Proteomes" id="UP000002191"/>
    </source>
</evidence>
<dbReference type="PANTHER" id="PTHR30329:SF21">
    <property type="entry name" value="LIPOPROTEIN YIAD-RELATED"/>
    <property type="match status" value="1"/>
</dbReference>
<feature type="transmembrane region" description="Helical" evidence="9">
    <location>
        <begin position="29"/>
        <end position="53"/>
    </location>
</feature>
<feature type="region of interest" description="Disordered" evidence="8">
    <location>
        <begin position="1"/>
        <end position="25"/>
    </location>
</feature>
<keyword evidence="3" id="KW-1003">Cell membrane</keyword>
<dbReference type="PANTHER" id="PTHR30329">
    <property type="entry name" value="STATOR ELEMENT OF FLAGELLAR MOTOR COMPLEX"/>
    <property type="match status" value="1"/>
</dbReference>
<evidence type="ECO:0000256" key="6">
    <source>
        <dbReference type="ARBA" id="ARBA00023136"/>
    </source>
</evidence>
<keyword evidence="6 7" id="KW-0472">Membrane</keyword>
<dbReference type="SUPFAM" id="SSF103088">
    <property type="entry name" value="OmpA-like"/>
    <property type="match status" value="1"/>
</dbReference>
<dbReference type="Gene3D" id="3.30.1330.60">
    <property type="entry name" value="OmpA-like domain"/>
    <property type="match status" value="1"/>
</dbReference>
<reference evidence="11 12" key="2">
    <citation type="journal article" date="2014" name="Genome Announc.">
        <title>Complete Genome Sequence of the Subsurface, Mesophilic Sulfate-Reducing Bacterium Desulfovibrio aespoeensis Aspo-2.</title>
        <authorList>
            <person name="Pedersen K."/>
            <person name="Bengtsson A."/>
            <person name="Edlund J."/>
            <person name="Rabe L."/>
            <person name="Hazen T."/>
            <person name="Chakraborty R."/>
            <person name="Goodwin L."/>
            <person name="Shapiro N."/>
        </authorList>
    </citation>
    <scope>NUCLEOTIDE SEQUENCE [LARGE SCALE GENOMIC DNA]</scope>
    <source>
        <strain evidence="12">ATCC 700646 / DSM 10631 / Aspo-2</strain>
    </source>
</reference>
<dbReference type="InterPro" id="IPR006665">
    <property type="entry name" value="OmpA-like"/>
</dbReference>
<dbReference type="CDD" id="cd07185">
    <property type="entry name" value="OmpA_C-like"/>
    <property type="match status" value="1"/>
</dbReference>
<evidence type="ECO:0000256" key="1">
    <source>
        <dbReference type="ARBA" id="ARBA00004162"/>
    </source>
</evidence>
<evidence type="ECO:0000256" key="7">
    <source>
        <dbReference type="PROSITE-ProRule" id="PRU00473"/>
    </source>
</evidence>
<evidence type="ECO:0000259" key="10">
    <source>
        <dbReference type="PROSITE" id="PS51123"/>
    </source>
</evidence>
<comment type="similarity">
    <text evidence="2">Belongs to the MotB family.</text>
</comment>
<sequence>MADKKSESKPQPELQAGVKPSQPKPDPGIPAWMATFADMVTLLLCFFVLLLSFTNTDITNFRLLMGSIQEALGVQYEDSGALSNPFADSSFKERQSVRENREIVEVGARLKDFIRARDLTSMARVSSDKSGVMLRFNNSAMFQRGSAELSPQAKPALEVVIAGMENKNFNLVINGHTDSETPESDLYTSNWELSAARAATCLRYILTHSDISANRMKAVGYAGAKPIVPSTSEENRQINRRVEFFYMPVGRSKW</sequence>
<protein>
    <submittedName>
        <fullName evidence="11">OmpA/MotB domain protein</fullName>
    </submittedName>
</protein>
<keyword evidence="5 9" id="KW-1133">Transmembrane helix</keyword>
<feature type="domain" description="OmpA-like" evidence="10">
    <location>
        <begin position="129"/>
        <end position="250"/>
    </location>
</feature>
<dbReference type="InterPro" id="IPR025713">
    <property type="entry name" value="MotB-like_N_dom"/>
</dbReference>
<dbReference type="Pfam" id="PF00691">
    <property type="entry name" value="OmpA"/>
    <property type="match status" value="1"/>
</dbReference>
<dbReference type="KEGG" id="das:Daes_1672"/>
<gene>
    <name evidence="11" type="ordered locus">Daes_1672</name>
</gene>